<dbReference type="Proteomes" id="UP000001542">
    <property type="component" value="Unassembled WGS sequence"/>
</dbReference>
<dbReference type="Gene3D" id="1.25.40.20">
    <property type="entry name" value="Ankyrin repeat-containing domain"/>
    <property type="match status" value="1"/>
</dbReference>
<dbReference type="SUPFAM" id="SSF48403">
    <property type="entry name" value="Ankyrin repeat"/>
    <property type="match status" value="1"/>
</dbReference>
<keyword evidence="1" id="KW-0677">Repeat</keyword>
<dbReference type="STRING" id="5722.A2G328"/>
<organism evidence="4 5">
    <name type="scientific">Trichomonas vaginalis (strain ATCC PRA-98 / G3)</name>
    <dbReference type="NCBI Taxonomy" id="412133"/>
    <lineage>
        <taxon>Eukaryota</taxon>
        <taxon>Metamonada</taxon>
        <taxon>Parabasalia</taxon>
        <taxon>Trichomonadida</taxon>
        <taxon>Trichomonadidae</taxon>
        <taxon>Trichomonas</taxon>
    </lineage>
</organism>
<reference evidence="4" key="2">
    <citation type="journal article" date="2007" name="Science">
        <title>Draft genome sequence of the sexually transmitted pathogen Trichomonas vaginalis.</title>
        <authorList>
            <person name="Carlton J.M."/>
            <person name="Hirt R.P."/>
            <person name="Silva J.C."/>
            <person name="Delcher A.L."/>
            <person name="Schatz M."/>
            <person name="Zhao Q."/>
            <person name="Wortman J.R."/>
            <person name="Bidwell S.L."/>
            <person name="Alsmark U.C.M."/>
            <person name="Besteiro S."/>
            <person name="Sicheritz-Ponten T."/>
            <person name="Noel C.J."/>
            <person name="Dacks J.B."/>
            <person name="Foster P.G."/>
            <person name="Simillion C."/>
            <person name="Van de Peer Y."/>
            <person name="Miranda-Saavedra D."/>
            <person name="Barton G.J."/>
            <person name="Westrop G.D."/>
            <person name="Mueller S."/>
            <person name="Dessi D."/>
            <person name="Fiori P.L."/>
            <person name="Ren Q."/>
            <person name="Paulsen I."/>
            <person name="Zhang H."/>
            <person name="Bastida-Corcuera F.D."/>
            <person name="Simoes-Barbosa A."/>
            <person name="Brown M.T."/>
            <person name="Hayes R.D."/>
            <person name="Mukherjee M."/>
            <person name="Okumura C.Y."/>
            <person name="Schneider R."/>
            <person name="Smith A.J."/>
            <person name="Vanacova S."/>
            <person name="Villalvazo M."/>
            <person name="Haas B.J."/>
            <person name="Pertea M."/>
            <person name="Feldblyum T.V."/>
            <person name="Utterback T.R."/>
            <person name="Shu C.L."/>
            <person name="Osoegawa K."/>
            <person name="de Jong P.J."/>
            <person name="Hrdy I."/>
            <person name="Horvathova L."/>
            <person name="Zubacova Z."/>
            <person name="Dolezal P."/>
            <person name="Malik S.B."/>
            <person name="Logsdon J.M. Jr."/>
            <person name="Henze K."/>
            <person name="Gupta A."/>
            <person name="Wang C.C."/>
            <person name="Dunne R.L."/>
            <person name="Upcroft J.A."/>
            <person name="Upcroft P."/>
            <person name="White O."/>
            <person name="Salzberg S.L."/>
            <person name="Tang P."/>
            <person name="Chiu C.-H."/>
            <person name="Lee Y.-S."/>
            <person name="Embley T.M."/>
            <person name="Coombs G.H."/>
            <person name="Mottram J.C."/>
            <person name="Tachezy J."/>
            <person name="Fraser-Liggett C.M."/>
            <person name="Johnson P.J."/>
        </authorList>
    </citation>
    <scope>NUCLEOTIDE SEQUENCE [LARGE SCALE GENOMIC DNA]</scope>
    <source>
        <strain evidence="4">G3</strain>
    </source>
</reference>
<dbReference type="InterPro" id="IPR036770">
    <property type="entry name" value="Ankyrin_rpt-contain_sf"/>
</dbReference>
<dbReference type="SMR" id="A2G328"/>
<keyword evidence="5" id="KW-1185">Reference proteome</keyword>
<proteinExistence type="predicted"/>
<dbReference type="PANTHER" id="PTHR24180:SF45">
    <property type="entry name" value="POLY [ADP-RIBOSE] POLYMERASE TANKYRASE"/>
    <property type="match status" value="1"/>
</dbReference>
<dbReference type="InterPro" id="IPR002110">
    <property type="entry name" value="Ankyrin_rpt"/>
</dbReference>
<evidence type="ECO:0000256" key="2">
    <source>
        <dbReference type="ARBA" id="ARBA00023043"/>
    </source>
</evidence>
<dbReference type="VEuPathDB" id="TrichDB:TVAGG3_0409950"/>
<dbReference type="RefSeq" id="XP_001301369.1">
    <property type="nucleotide sequence ID" value="XM_001301368.1"/>
</dbReference>
<dbReference type="PANTHER" id="PTHR24180">
    <property type="entry name" value="CYCLIN-DEPENDENT KINASE INHIBITOR 2C-RELATED"/>
    <property type="match status" value="1"/>
</dbReference>
<dbReference type="InterPro" id="IPR051637">
    <property type="entry name" value="Ank_repeat_dom-contain_49"/>
</dbReference>
<evidence type="ECO:0000313" key="5">
    <source>
        <dbReference type="Proteomes" id="UP000001542"/>
    </source>
</evidence>
<evidence type="ECO:0000313" key="4">
    <source>
        <dbReference type="EMBL" id="EAX88439.1"/>
    </source>
</evidence>
<sequence>MNEHNIPIDVDQCFKYDNIQALFMHYEQTQDIKEFIVKTSYYLSCVWEPIFSALSDIFDEKYRGLLNSAKIIAAYERDGFYDGDVNIDDYYGKTILHYVAEYFQQVYDLILENEPDLVFVQDKEGKTALHYAVISGNIDLVNELISNESANICDKEGRLPLHYAAISGDVKMALEVIDKTINIRKRDNNRKIPLHYAVDDREMFEALVYDYNTRTQYYELEDALECKASADSCIQHFICDWENGLWEHGDD</sequence>
<gene>
    <name evidence="4" type="ORF">TVAG_099310</name>
</gene>
<dbReference type="InParanoid" id="A2G328"/>
<keyword evidence="2 3" id="KW-0040">ANK repeat</keyword>
<name>A2G328_TRIV3</name>
<feature type="repeat" description="ANK" evidence="3">
    <location>
        <begin position="156"/>
        <end position="188"/>
    </location>
</feature>
<evidence type="ECO:0000256" key="3">
    <source>
        <dbReference type="PROSITE-ProRule" id="PRU00023"/>
    </source>
</evidence>
<dbReference type="PROSITE" id="PS50088">
    <property type="entry name" value="ANK_REPEAT"/>
    <property type="match status" value="2"/>
</dbReference>
<feature type="repeat" description="ANK" evidence="3">
    <location>
        <begin position="124"/>
        <end position="147"/>
    </location>
</feature>
<dbReference type="EMBL" id="DS114309">
    <property type="protein sequence ID" value="EAX88439.1"/>
    <property type="molecule type" value="Genomic_DNA"/>
</dbReference>
<dbReference type="KEGG" id="tva:4746098"/>
<protein>
    <submittedName>
        <fullName evidence="4">Uncharacterized protein</fullName>
    </submittedName>
</protein>
<dbReference type="OrthoDB" id="7729168at2759"/>
<reference evidence="4" key="1">
    <citation type="submission" date="2006-10" db="EMBL/GenBank/DDBJ databases">
        <authorList>
            <person name="Amadeo P."/>
            <person name="Zhao Q."/>
            <person name="Wortman J."/>
            <person name="Fraser-Liggett C."/>
            <person name="Carlton J."/>
        </authorList>
    </citation>
    <scope>NUCLEOTIDE SEQUENCE</scope>
    <source>
        <strain evidence="4">G3</strain>
    </source>
</reference>
<dbReference type="PROSITE" id="PS50297">
    <property type="entry name" value="ANK_REP_REGION"/>
    <property type="match status" value="2"/>
</dbReference>
<evidence type="ECO:0000256" key="1">
    <source>
        <dbReference type="ARBA" id="ARBA00022737"/>
    </source>
</evidence>
<dbReference type="SMART" id="SM00248">
    <property type="entry name" value="ANK"/>
    <property type="match status" value="4"/>
</dbReference>
<accession>A2G328</accession>
<dbReference type="AlphaFoldDB" id="A2G328"/>
<dbReference type="Pfam" id="PF12796">
    <property type="entry name" value="Ank_2"/>
    <property type="match status" value="1"/>
</dbReference>
<dbReference type="eggNOG" id="KOG0504">
    <property type="taxonomic scope" value="Eukaryota"/>
</dbReference>
<dbReference type="VEuPathDB" id="TrichDB:TVAG_099310"/>